<evidence type="ECO:0000313" key="4">
    <source>
        <dbReference type="Proteomes" id="UP001589609"/>
    </source>
</evidence>
<evidence type="ECO:0000256" key="1">
    <source>
        <dbReference type="ARBA" id="ARBA00022801"/>
    </source>
</evidence>
<dbReference type="InterPro" id="IPR006439">
    <property type="entry name" value="HAD-SF_hydro_IA"/>
</dbReference>
<keyword evidence="1 3" id="KW-0378">Hydrolase</keyword>
<proteinExistence type="predicted"/>
<dbReference type="RefSeq" id="WP_379951559.1">
    <property type="nucleotide sequence ID" value="NZ_JBHMAF010000193.1"/>
</dbReference>
<dbReference type="InterPro" id="IPR041492">
    <property type="entry name" value="HAD_2"/>
</dbReference>
<dbReference type="InterPro" id="IPR023198">
    <property type="entry name" value="PGP-like_dom2"/>
</dbReference>
<dbReference type="PANTHER" id="PTHR43434:SF13">
    <property type="entry name" value="PHOSPHOGLYCOLATE PHOSPHATASE"/>
    <property type="match status" value="1"/>
</dbReference>
<protein>
    <submittedName>
        <fullName evidence="3">HAD-IA family hydrolase</fullName>
    </submittedName>
</protein>
<organism evidence="3 4">
    <name type="scientific">Ectobacillus funiculus</name>
    <dbReference type="NCBI Taxonomy" id="137993"/>
    <lineage>
        <taxon>Bacteria</taxon>
        <taxon>Bacillati</taxon>
        <taxon>Bacillota</taxon>
        <taxon>Bacilli</taxon>
        <taxon>Bacillales</taxon>
        <taxon>Bacillaceae</taxon>
        <taxon>Ectobacillus</taxon>
    </lineage>
</organism>
<evidence type="ECO:0000313" key="3">
    <source>
        <dbReference type="EMBL" id="MFB9761380.1"/>
    </source>
</evidence>
<dbReference type="InterPro" id="IPR023214">
    <property type="entry name" value="HAD_sf"/>
</dbReference>
<reference evidence="3 4" key="1">
    <citation type="submission" date="2024-09" db="EMBL/GenBank/DDBJ databases">
        <authorList>
            <person name="Sun Q."/>
            <person name="Mori K."/>
        </authorList>
    </citation>
    <scope>NUCLEOTIDE SEQUENCE [LARGE SCALE GENOMIC DNA]</scope>
    <source>
        <strain evidence="3 4">JCM 11201</strain>
    </source>
</reference>
<comment type="caution">
    <text evidence="3">The sequence shown here is derived from an EMBL/GenBank/DDBJ whole genome shotgun (WGS) entry which is preliminary data.</text>
</comment>
<accession>A0ABV5WLD3</accession>
<dbReference type="Gene3D" id="3.40.50.1000">
    <property type="entry name" value="HAD superfamily/HAD-like"/>
    <property type="match status" value="1"/>
</dbReference>
<keyword evidence="4" id="KW-1185">Reference proteome</keyword>
<dbReference type="GO" id="GO:0016787">
    <property type="term" value="F:hydrolase activity"/>
    <property type="evidence" value="ECO:0007669"/>
    <property type="project" value="UniProtKB-KW"/>
</dbReference>
<dbReference type="PANTHER" id="PTHR43434">
    <property type="entry name" value="PHOSPHOGLYCOLATE PHOSPHATASE"/>
    <property type="match status" value="1"/>
</dbReference>
<dbReference type="SFLD" id="SFLDG01129">
    <property type="entry name" value="C1.5:_HAD__Beta-PGM__Phosphata"/>
    <property type="match status" value="1"/>
</dbReference>
<dbReference type="Pfam" id="PF13419">
    <property type="entry name" value="HAD_2"/>
    <property type="match status" value="1"/>
</dbReference>
<dbReference type="SFLD" id="SFLDS00003">
    <property type="entry name" value="Haloacid_Dehalogenase"/>
    <property type="match status" value="1"/>
</dbReference>
<dbReference type="NCBIfam" id="TIGR01549">
    <property type="entry name" value="HAD-SF-IA-v1"/>
    <property type="match status" value="1"/>
</dbReference>
<sequence>MIKYILFDFDGTLADSKDVFISAWNQLADKYKFKKIHHQDLDALRKLSIKERAKQLNFPLYKIPLVVPEVYRLYKKSIKDIILFDGVKLLLDELESRGYQIVIISSNSEGNIKEFLRENAVDSVKEVLCSSKIFGKDQVIKKFLQTNKLKGSEVIYIGDECRDIIACKKVPVKIIWVGWGYDSAELVTPEKPDYMVHMPEEILNIL</sequence>
<gene>
    <name evidence="3" type="ORF">ACFFMS_24340</name>
</gene>
<dbReference type="InterPro" id="IPR036412">
    <property type="entry name" value="HAD-like_sf"/>
</dbReference>
<keyword evidence="2" id="KW-0460">Magnesium</keyword>
<dbReference type="InterPro" id="IPR050155">
    <property type="entry name" value="HAD-like_hydrolase_sf"/>
</dbReference>
<dbReference type="Proteomes" id="UP001589609">
    <property type="component" value="Unassembled WGS sequence"/>
</dbReference>
<name>A0ABV5WLD3_9BACI</name>
<dbReference type="Gene3D" id="1.10.150.240">
    <property type="entry name" value="Putative phosphatase, domain 2"/>
    <property type="match status" value="1"/>
</dbReference>
<dbReference type="SUPFAM" id="SSF56784">
    <property type="entry name" value="HAD-like"/>
    <property type="match status" value="1"/>
</dbReference>
<evidence type="ECO:0000256" key="2">
    <source>
        <dbReference type="ARBA" id="ARBA00022842"/>
    </source>
</evidence>
<dbReference type="EMBL" id="JBHMAF010000193">
    <property type="protein sequence ID" value="MFB9761380.1"/>
    <property type="molecule type" value="Genomic_DNA"/>
</dbReference>